<protein>
    <recommendedName>
        <fullName evidence="3">DUF4286 domain-containing protein</fullName>
    </recommendedName>
</protein>
<evidence type="ECO:0000313" key="1">
    <source>
        <dbReference type="EMBL" id="KIA90529.1"/>
    </source>
</evidence>
<evidence type="ECO:0000313" key="2">
    <source>
        <dbReference type="Proteomes" id="UP000031473"/>
    </source>
</evidence>
<dbReference type="RefSeq" id="WP_039347542.1">
    <property type="nucleotide sequence ID" value="NZ_FOLA01000001.1"/>
</dbReference>
<dbReference type="AlphaFoldDB" id="A0A0C1FRK0"/>
<dbReference type="Pfam" id="PF14114">
    <property type="entry name" value="DUF4286"/>
    <property type="match status" value="1"/>
</dbReference>
<name>A0A0C1FRK0_9FLAO</name>
<organism evidence="1 2">
    <name type="scientific">Kaistella jeonii</name>
    <dbReference type="NCBI Taxonomy" id="266749"/>
    <lineage>
        <taxon>Bacteria</taxon>
        <taxon>Pseudomonadati</taxon>
        <taxon>Bacteroidota</taxon>
        <taxon>Flavobacteriia</taxon>
        <taxon>Flavobacteriales</taxon>
        <taxon>Weeksellaceae</taxon>
        <taxon>Chryseobacterium group</taxon>
        <taxon>Kaistella</taxon>
    </lineage>
</organism>
<proteinExistence type="predicted"/>
<dbReference type="STRING" id="266749.SAMN05421876_101292"/>
<gene>
    <name evidence="1" type="ORF">OA86_01190</name>
</gene>
<dbReference type="EMBL" id="JSYL01000001">
    <property type="protein sequence ID" value="KIA90529.1"/>
    <property type="molecule type" value="Genomic_DNA"/>
</dbReference>
<keyword evidence="2" id="KW-1185">Reference proteome</keyword>
<dbReference type="OrthoDB" id="1260486at2"/>
<accession>A0A0C1FRK0</accession>
<comment type="caution">
    <text evidence="1">The sequence shown here is derived from an EMBL/GenBank/DDBJ whole genome shotgun (WGS) entry which is preliminary data.</text>
</comment>
<reference evidence="1 2" key="1">
    <citation type="submission" date="2014-10" db="EMBL/GenBank/DDBJ databases">
        <title>Kaistella jeonii genome.</title>
        <authorList>
            <person name="Clayton J.T."/>
            <person name="Newman J.D."/>
        </authorList>
    </citation>
    <scope>NUCLEOTIDE SEQUENCE [LARGE SCALE GENOMIC DNA]</scope>
    <source>
        <strain evidence="1 2">DSM 17048</strain>
    </source>
</reference>
<dbReference type="Proteomes" id="UP000031473">
    <property type="component" value="Unassembled WGS sequence"/>
</dbReference>
<evidence type="ECO:0008006" key="3">
    <source>
        <dbReference type="Google" id="ProtNLM"/>
    </source>
</evidence>
<sequence>MSVLSLTFHTTENISKDWENYMKKDLHQMVEDLIDVEKYILSEVESEMISEGKNTNLLLVFDNVEKRQDFIEIELINITDRIEGAFGENVMIFQTLLNPKNSRF</sequence>
<dbReference type="InterPro" id="IPR025563">
    <property type="entry name" value="DUF4286"/>
</dbReference>